<evidence type="ECO:0000313" key="2">
    <source>
        <dbReference type="EMBL" id="CAL1298814.1"/>
    </source>
</evidence>
<dbReference type="Proteomes" id="UP001497382">
    <property type="component" value="Unassembled WGS sequence"/>
</dbReference>
<evidence type="ECO:0000256" key="1">
    <source>
        <dbReference type="SAM" id="MobiDB-lite"/>
    </source>
</evidence>
<proteinExistence type="predicted"/>
<evidence type="ECO:0000313" key="3">
    <source>
        <dbReference type="Proteomes" id="UP001497382"/>
    </source>
</evidence>
<dbReference type="EMBL" id="CAXIEN010000476">
    <property type="protein sequence ID" value="CAL1298814.1"/>
    <property type="molecule type" value="Genomic_DNA"/>
</dbReference>
<sequence>MDKQLNFELKKLSLEEMALRRVVINFWSEMDILSLIEAFPFKEHSGPHLLSLWKERVGGRVKSKISNSLYPESLKKMMNLIVTPVGLEIVKWKLFIDNYVNDSEDTLTVLKQLCWTSAGTIDYGKSVEKLVRLQTIDVEDRFGLACAFCLADSLPAIWETLPEEYKEYFRDDLLKIADEEGKITFYWAYFLKGESTKLLEMVPDFHQKALKFSLMRGIKEAAEYFLQKLSNEFRDSVTFMSYIESSLSRHFDPHWMREKQTEVAFYFLSLIPSERQIQIMKHHSVVLFREFLRWPREGLLSENADILWKFLSEANRFKNVLVEIRAQILNSGYYSPEMMQEFFLRCPRDFRKVLEKQTVAWVILMNTFLTTNDTETLRVIFRCVDYVDRLRLVSSYIIFRQLDNLLKKDEQQFVEFIFLEMLDSKEKRDQVKLTYMRFIGGLPKEFFRKRRWQHFFKSIDETDTSAPKKRESDDETPTSAKKLRPEEEKSVLQRS</sequence>
<accession>A0AAV2BT55</accession>
<feature type="region of interest" description="Disordered" evidence="1">
    <location>
        <begin position="462"/>
        <end position="495"/>
    </location>
</feature>
<feature type="compositionally biased region" description="Basic and acidic residues" evidence="1">
    <location>
        <begin position="483"/>
        <end position="495"/>
    </location>
</feature>
<protein>
    <submittedName>
        <fullName evidence="2">Uncharacterized protein</fullName>
    </submittedName>
</protein>
<dbReference type="AlphaFoldDB" id="A0AAV2BT55"/>
<organism evidence="2 3">
    <name type="scientific">Larinioides sclopetarius</name>
    <dbReference type="NCBI Taxonomy" id="280406"/>
    <lineage>
        <taxon>Eukaryota</taxon>
        <taxon>Metazoa</taxon>
        <taxon>Ecdysozoa</taxon>
        <taxon>Arthropoda</taxon>
        <taxon>Chelicerata</taxon>
        <taxon>Arachnida</taxon>
        <taxon>Araneae</taxon>
        <taxon>Araneomorphae</taxon>
        <taxon>Entelegynae</taxon>
        <taxon>Araneoidea</taxon>
        <taxon>Araneidae</taxon>
        <taxon>Larinioides</taxon>
    </lineage>
</organism>
<comment type="caution">
    <text evidence="2">The sequence shown here is derived from an EMBL/GenBank/DDBJ whole genome shotgun (WGS) entry which is preliminary data.</text>
</comment>
<name>A0AAV2BT55_9ARAC</name>
<gene>
    <name evidence="2" type="ORF">LARSCL_LOCUS21012</name>
</gene>
<keyword evidence="3" id="KW-1185">Reference proteome</keyword>
<reference evidence="2 3" key="1">
    <citation type="submission" date="2024-04" db="EMBL/GenBank/DDBJ databases">
        <authorList>
            <person name="Rising A."/>
            <person name="Reimegard J."/>
            <person name="Sonavane S."/>
            <person name="Akerstrom W."/>
            <person name="Nylinder S."/>
            <person name="Hedman E."/>
            <person name="Kallberg Y."/>
        </authorList>
    </citation>
    <scope>NUCLEOTIDE SEQUENCE [LARGE SCALE GENOMIC DNA]</scope>
</reference>